<dbReference type="EMBL" id="PFNG01000186">
    <property type="protein sequence ID" value="PIZ36821.1"/>
    <property type="molecule type" value="Genomic_DNA"/>
</dbReference>
<accession>A0A2M7T7K6</accession>
<gene>
    <name evidence="2" type="ORF">COY37_08020</name>
</gene>
<comment type="caution">
    <text evidence="2">The sequence shown here is derived from an EMBL/GenBank/DDBJ whole genome shotgun (WGS) entry which is preliminary data.</text>
</comment>
<protein>
    <recommendedName>
        <fullName evidence="1">Exodeoxyribonuclease X-like C-terminal domain-containing protein</fullName>
    </recommendedName>
</protein>
<proteinExistence type="predicted"/>
<evidence type="ECO:0000313" key="3">
    <source>
        <dbReference type="Proteomes" id="UP000230956"/>
    </source>
</evidence>
<evidence type="ECO:0000313" key="2">
    <source>
        <dbReference type="EMBL" id="PIZ36821.1"/>
    </source>
</evidence>
<feature type="domain" description="Exodeoxyribonuclease X-like C-terminal" evidence="1">
    <location>
        <begin position="137"/>
        <end position="163"/>
    </location>
</feature>
<evidence type="ECO:0000259" key="1">
    <source>
        <dbReference type="Pfam" id="PF20600"/>
    </source>
</evidence>
<reference evidence="3" key="1">
    <citation type="submission" date="2017-09" db="EMBL/GenBank/DDBJ databases">
        <title>Depth-based differentiation of microbial function through sediment-hosted aquifers and enrichment of novel symbionts in the deep terrestrial subsurface.</title>
        <authorList>
            <person name="Probst A.J."/>
            <person name="Ladd B."/>
            <person name="Jarett J.K."/>
            <person name="Geller-Mcgrath D.E."/>
            <person name="Sieber C.M.K."/>
            <person name="Emerson J.B."/>
            <person name="Anantharaman K."/>
            <person name="Thomas B.C."/>
            <person name="Malmstrom R."/>
            <person name="Stieglmeier M."/>
            <person name="Klingl A."/>
            <person name="Woyke T."/>
            <person name="Ryan C.M."/>
            <person name="Banfield J.F."/>
        </authorList>
    </citation>
    <scope>NUCLEOTIDE SEQUENCE [LARGE SCALE GENOMIC DNA]</scope>
</reference>
<dbReference type="InterPro" id="IPR046768">
    <property type="entry name" value="ExoX-like_C"/>
</dbReference>
<dbReference type="Pfam" id="PF20600">
    <property type="entry name" value="ExoX-like_C"/>
    <property type="match status" value="1"/>
</dbReference>
<name>A0A2M7T7K6_9ACTN</name>
<dbReference type="RefSeq" id="WP_286677967.1">
    <property type="nucleotide sequence ID" value="NZ_MNXI01000049.1"/>
</dbReference>
<sequence length="199" mass="21647">MSEHKLPAKFIKKIQGKDFVLFEGLLEMAHAAGLKRVETQLLQAPHRDNGMLAIVRAVVETDKGVFSALGDASPESAERPMQPHLVRLADTRAIARALRLATNVGMTAAEEINPSEPVMGANGNGHKKSADPESVVLSFGKHADKSLGDVLAEDPTYVEWLAKEAYDYVLRTAAKKLLEESTPQVDNLDPTGTAEIFFE</sequence>
<organism evidence="2 3">
    <name type="scientific">Candidatus Aquicultor secundus</name>
    <dbReference type="NCBI Taxonomy" id="1973895"/>
    <lineage>
        <taxon>Bacteria</taxon>
        <taxon>Bacillati</taxon>
        <taxon>Actinomycetota</taxon>
        <taxon>Candidatus Aquicultoria</taxon>
        <taxon>Candidatus Aquicultorales</taxon>
        <taxon>Candidatus Aquicultoraceae</taxon>
        <taxon>Candidatus Aquicultor</taxon>
    </lineage>
</organism>
<dbReference type="AlphaFoldDB" id="A0A2M7T7K6"/>
<dbReference type="Proteomes" id="UP000230956">
    <property type="component" value="Unassembled WGS sequence"/>
</dbReference>